<reference evidence="1 2" key="1">
    <citation type="journal article" date="2017" name="Genome Biol.">
        <title>New reference genome sequences of hot pepper reveal the massive evolution of plant disease-resistance genes by retroduplication.</title>
        <authorList>
            <person name="Kim S."/>
            <person name="Park J."/>
            <person name="Yeom S.I."/>
            <person name="Kim Y.M."/>
            <person name="Seo E."/>
            <person name="Kim K.T."/>
            <person name="Kim M.S."/>
            <person name="Lee J.M."/>
            <person name="Cheong K."/>
            <person name="Shin H.S."/>
            <person name="Kim S.B."/>
            <person name="Han K."/>
            <person name="Lee J."/>
            <person name="Park M."/>
            <person name="Lee H.A."/>
            <person name="Lee H.Y."/>
            <person name="Lee Y."/>
            <person name="Oh S."/>
            <person name="Lee J.H."/>
            <person name="Choi E."/>
            <person name="Choi E."/>
            <person name="Lee S.E."/>
            <person name="Jeon J."/>
            <person name="Kim H."/>
            <person name="Choi G."/>
            <person name="Song H."/>
            <person name="Lee J."/>
            <person name="Lee S.C."/>
            <person name="Kwon J.K."/>
            <person name="Lee H.Y."/>
            <person name="Koo N."/>
            <person name="Hong Y."/>
            <person name="Kim R.W."/>
            <person name="Kang W.H."/>
            <person name="Huh J.H."/>
            <person name="Kang B.C."/>
            <person name="Yang T.J."/>
            <person name="Lee Y.H."/>
            <person name="Bennetzen J.L."/>
            <person name="Choi D."/>
        </authorList>
    </citation>
    <scope>NUCLEOTIDE SEQUENCE [LARGE SCALE GENOMIC DNA]</scope>
    <source>
        <strain evidence="2">cv. PBC81</strain>
    </source>
</reference>
<keyword evidence="2" id="KW-1185">Reference proteome</keyword>
<organism evidence="1 2">
    <name type="scientific">Capsicum baccatum</name>
    <name type="common">Peruvian pepper</name>
    <dbReference type="NCBI Taxonomy" id="33114"/>
    <lineage>
        <taxon>Eukaryota</taxon>
        <taxon>Viridiplantae</taxon>
        <taxon>Streptophyta</taxon>
        <taxon>Embryophyta</taxon>
        <taxon>Tracheophyta</taxon>
        <taxon>Spermatophyta</taxon>
        <taxon>Magnoliopsida</taxon>
        <taxon>eudicotyledons</taxon>
        <taxon>Gunneridae</taxon>
        <taxon>Pentapetalae</taxon>
        <taxon>asterids</taxon>
        <taxon>lamiids</taxon>
        <taxon>Solanales</taxon>
        <taxon>Solanaceae</taxon>
        <taxon>Solanoideae</taxon>
        <taxon>Capsiceae</taxon>
        <taxon>Capsicum</taxon>
    </lineage>
</organism>
<evidence type="ECO:0000313" key="1">
    <source>
        <dbReference type="EMBL" id="PHT57291.1"/>
    </source>
</evidence>
<dbReference type="Proteomes" id="UP000224567">
    <property type="component" value="Unassembled WGS sequence"/>
</dbReference>
<dbReference type="STRING" id="33114.A0A2G2XIW7"/>
<sequence>MVTIPVGLQLREIPGLAERMAALMCVDIDLNSADEEAGDVEGGAGEEDSSKLSAAEIMRTEMCKVKEGWDDTRWLELEELDIDDDMFVSLDLPDKCPGTDNINYLELHDDNDKRLPDSSIGNGDSIEALRRPSSKPQAQIIGLPCEIKKMI</sequence>
<dbReference type="EMBL" id="MLFT02000002">
    <property type="protein sequence ID" value="PHT57291.1"/>
    <property type="molecule type" value="Genomic_DNA"/>
</dbReference>
<name>A0A2G2XIW7_CAPBA</name>
<proteinExistence type="predicted"/>
<dbReference type="AlphaFoldDB" id="A0A2G2XIW7"/>
<accession>A0A2G2XIW7</accession>
<gene>
    <name evidence="1" type="ORF">CQW23_05777</name>
</gene>
<protein>
    <submittedName>
        <fullName evidence="1">Uncharacterized protein</fullName>
    </submittedName>
</protein>
<comment type="caution">
    <text evidence="1">The sequence shown here is derived from an EMBL/GenBank/DDBJ whole genome shotgun (WGS) entry which is preliminary data.</text>
</comment>
<reference evidence="2" key="2">
    <citation type="journal article" date="2017" name="J. Anim. Genet.">
        <title>Multiple reference genome sequences of hot pepper reveal the massive evolution of plant disease resistance genes by retroduplication.</title>
        <authorList>
            <person name="Kim S."/>
            <person name="Park J."/>
            <person name="Yeom S.-I."/>
            <person name="Kim Y.-M."/>
            <person name="Seo E."/>
            <person name="Kim K.-T."/>
            <person name="Kim M.-S."/>
            <person name="Lee J.M."/>
            <person name="Cheong K."/>
            <person name="Shin H.-S."/>
            <person name="Kim S.-B."/>
            <person name="Han K."/>
            <person name="Lee J."/>
            <person name="Park M."/>
            <person name="Lee H.-A."/>
            <person name="Lee H.-Y."/>
            <person name="Lee Y."/>
            <person name="Oh S."/>
            <person name="Lee J.H."/>
            <person name="Choi E."/>
            <person name="Choi E."/>
            <person name="Lee S.E."/>
            <person name="Jeon J."/>
            <person name="Kim H."/>
            <person name="Choi G."/>
            <person name="Song H."/>
            <person name="Lee J."/>
            <person name="Lee S.-C."/>
            <person name="Kwon J.-K."/>
            <person name="Lee H.-Y."/>
            <person name="Koo N."/>
            <person name="Hong Y."/>
            <person name="Kim R.W."/>
            <person name="Kang W.-H."/>
            <person name="Huh J.H."/>
            <person name="Kang B.-C."/>
            <person name="Yang T.-J."/>
            <person name="Lee Y.-H."/>
            <person name="Bennetzen J.L."/>
            <person name="Choi D."/>
        </authorList>
    </citation>
    <scope>NUCLEOTIDE SEQUENCE [LARGE SCALE GENOMIC DNA]</scope>
    <source>
        <strain evidence="2">cv. PBC81</strain>
    </source>
</reference>
<evidence type="ECO:0000313" key="2">
    <source>
        <dbReference type="Proteomes" id="UP000224567"/>
    </source>
</evidence>